<accession>A0A2G5HLD2</accession>
<feature type="coiled-coil region" evidence="1">
    <location>
        <begin position="87"/>
        <end position="117"/>
    </location>
</feature>
<evidence type="ECO:0000313" key="3">
    <source>
        <dbReference type="EMBL" id="PIA93367.1"/>
    </source>
</evidence>
<dbReference type="EMBL" id="LKMD01000105">
    <property type="protein sequence ID" value="PIA93367.1"/>
    <property type="molecule type" value="Genomic_DNA"/>
</dbReference>
<feature type="region of interest" description="Disordered" evidence="2">
    <location>
        <begin position="348"/>
        <end position="372"/>
    </location>
</feature>
<evidence type="ECO:0000313" key="4">
    <source>
        <dbReference type="EMBL" id="WPB01973.1"/>
    </source>
</evidence>
<dbReference type="Proteomes" id="UP001302367">
    <property type="component" value="Chromosome 4"/>
</dbReference>
<dbReference type="Proteomes" id="UP000230605">
    <property type="component" value="Chromosome 4"/>
</dbReference>
<proteinExistence type="predicted"/>
<keyword evidence="1" id="KW-0175">Coiled coil</keyword>
<dbReference type="AlphaFoldDB" id="A0A2G5HLD2"/>
<dbReference type="EMBL" id="CP134187">
    <property type="protein sequence ID" value="WPB01973.1"/>
    <property type="molecule type" value="Genomic_DNA"/>
</dbReference>
<keyword evidence="6" id="KW-1185">Reference proteome</keyword>
<feature type="compositionally biased region" description="Polar residues" evidence="2">
    <location>
        <begin position="348"/>
        <end position="362"/>
    </location>
</feature>
<evidence type="ECO:0000313" key="6">
    <source>
        <dbReference type="Proteomes" id="UP001302367"/>
    </source>
</evidence>
<sequence>MSTPELRYLLRVLQDRNIPLGEKEIAWAFEDNRTRGKAASWVKEYLGSSTLLSKDELRFYEKHGISTAAGSGPSGRPLHDDEFEAAIDSLEASTAAIERQCQMLEQQKVALQKLKSQSGNHDAEFLAREKRHQKLAREKAQLDLEVDELSVGTKDRLRTSMKQTDAAIGSLDGSVNRLLEKDDRLLDGLQKLLPKLADTSLDKDEAAEVEQLCSKLTDLSVQSIQARLDSTYRQNLLQYSRRGSLTGTLTEPQIKQRETLHAELEELSSEIEGLVTIVIDSQYRKSLKTGMLSARAEGQAQKAKLAEYTVSALVYLTSRLDAISGHIQHLHSHGAALRSVSKTLEETTVSEQAKSGAFSPTSPIGGERHTPAKGLKPLRLVQANMSDAQDPAIPFLREHDIRVADPIDNAKLLGSLDTTVREKQEKLTTLRKTTEETITEAVVQSVAKSESNLHDLLNAVYAHSEHGKAQLIDNRIQAELDKLEHETQRIGDEMRELDVDAIARDVKRKQEQALRKLEG</sequence>
<evidence type="ECO:0008006" key="7">
    <source>
        <dbReference type="Google" id="ProtNLM"/>
    </source>
</evidence>
<gene>
    <name evidence="3" type="ORF">CB0940_04711</name>
    <name evidence="4" type="ORF">RHO25_006607</name>
</gene>
<organism evidence="3 5">
    <name type="scientific">Cercospora beticola</name>
    <name type="common">Sugarbeet leaf spot fungus</name>
    <dbReference type="NCBI Taxonomy" id="122368"/>
    <lineage>
        <taxon>Eukaryota</taxon>
        <taxon>Fungi</taxon>
        <taxon>Dikarya</taxon>
        <taxon>Ascomycota</taxon>
        <taxon>Pezizomycotina</taxon>
        <taxon>Dothideomycetes</taxon>
        <taxon>Dothideomycetidae</taxon>
        <taxon>Mycosphaerellales</taxon>
        <taxon>Mycosphaerellaceae</taxon>
        <taxon>Cercospora</taxon>
    </lineage>
</organism>
<name>A0A2G5HLD2_CERBT</name>
<reference evidence="3 5" key="1">
    <citation type="submission" date="2015-10" db="EMBL/GenBank/DDBJ databases">
        <title>The cercosporin biosynthetic gene cluster was horizontally transferred to several fungal lineages and shown to be expanded in Cercospora beticola based on microsynteny with recipient genomes.</title>
        <authorList>
            <person name="De Jonge R."/>
            <person name="Ebert M.K."/>
            <person name="Suttle J.C."/>
            <person name="Jurick Ii W.M."/>
            <person name="Secor G.A."/>
            <person name="Thomma B.P."/>
            <person name="Van De Peer Y."/>
            <person name="Bolton M.D."/>
        </authorList>
    </citation>
    <scope>NUCLEOTIDE SEQUENCE [LARGE SCALE GENOMIC DNA]</scope>
    <source>
        <strain evidence="3 5">09-40</strain>
    </source>
</reference>
<evidence type="ECO:0000256" key="1">
    <source>
        <dbReference type="SAM" id="Coils"/>
    </source>
</evidence>
<evidence type="ECO:0000313" key="5">
    <source>
        <dbReference type="Proteomes" id="UP000230605"/>
    </source>
</evidence>
<evidence type="ECO:0000256" key="2">
    <source>
        <dbReference type="SAM" id="MobiDB-lite"/>
    </source>
</evidence>
<dbReference type="OrthoDB" id="5314201at2759"/>
<protein>
    <recommendedName>
        <fullName evidence="7">HAUS augmin-like complex subunit 3 N-terminal domain-containing protein</fullName>
    </recommendedName>
</protein>
<reference evidence="4 6" key="2">
    <citation type="submission" date="2023-09" db="EMBL/GenBank/DDBJ databases">
        <title>Complete-Gapless Cercospora beticola genome.</title>
        <authorList>
            <person name="Wyatt N.A."/>
            <person name="Spanner R.E."/>
            <person name="Bolton M.D."/>
        </authorList>
    </citation>
    <scope>NUCLEOTIDE SEQUENCE [LARGE SCALE GENOMIC DNA]</scope>
    <source>
        <strain evidence="4">Cb09-40</strain>
    </source>
</reference>